<evidence type="ECO:0000256" key="4">
    <source>
        <dbReference type="ARBA" id="ARBA00023065"/>
    </source>
</evidence>
<evidence type="ECO:0000313" key="6">
    <source>
        <dbReference type="EMBL" id="SEA98201.1"/>
    </source>
</evidence>
<proteinExistence type="predicted"/>
<keyword evidence="2" id="KW-0813">Transport</keyword>
<feature type="transmembrane region" description="Helical" evidence="5">
    <location>
        <begin position="53"/>
        <end position="70"/>
    </location>
</feature>
<feature type="transmembrane region" description="Helical" evidence="5">
    <location>
        <begin position="333"/>
        <end position="351"/>
    </location>
</feature>
<dbReference type="GO" id="GO:0005886">
    <property type="term" value="C:plasma membrane"/>
    <property type="evidence" value="ECO:0007669"/>
    <property type="project" value="UniProtKB-SubCell"/>
</dbReference>
<gene>
    <name evidence="6" type="ORF">SAMN05443667_11411</name>
</gene>
<dbReference type="InterPro" id="IPR038770">
    <property type="entry name" value="Na+/solute_symporter_sf"/>
</dbReference>
<feature type="transmembrane region" description="Helical" evidence="5">
    <location>
        <begin position="148"/>
        <end position="169"/>
    </location>
</feature>
<reference evidence="7" key="1">
    <citation type="submission" date="2016-10" db="EMBL/GenBank/DDBJ databases">
        <authorList>
            <person name="Varghese N."/>
            <person name="Submissions S."/>
        </authorList>
    </citation>
    <scope>NUCLEOTIDE SEQUENCE [LARGE SCALE GENOMIC DNA]</scope>
    <source>
        <strain evidence="7">DSM 22376</strain>
    </source>
</reference>
<sequence length="407" mass="45996">MTVIISLCLLLLIAYLFDLTASRTKIPSVILLLLLGWIVREATYFFDIDLPDLTATLPVLGTIGLILIVLEGSLELELNKSKIGLIKKSSIGAFLPLIVLAFSLAYLLHYYGGYSFRSSLINAIPFCVISSAIAIPSVINLSSSQKEFIIYESSLSDIFGVVFFNFIAYNSSFGLETFGYFCLEILIIIAISFVATILLSFLLNKIQHHIKFVPIVLLIILIYEISKIFHLPALIFILVFGLSIGNLDELRHYKWTQQFRLDLLNKEVHKFKELIIEATFLVRALFFLLFGYLIKTTEIVNPDTFIWAVGIVVMLFILRFIQLKVSKMPLFPLLFVAPRGLITILLFLGIAPEHMILLVNKSLIIQVILMTAIIMMLGLMITAKKRKTILEEIRRAKEAELNENLAV</sequence>
<dbReference type="OrthoDB" id="643057at2"/>
<name>A0A1H4FM09_9FLAO</name>
<evidence type="ECO:0000256" key="2">
    <source>
        <dbReference type="ARBA" id="ARBA00022448"/>
    </source>
</evidence>
<keyword evidence="5" id="KW-1133">Transmembrane helix</keyword>
<keyword evidence="7" id="KW-1185">Reference proteome</keyword>
<feature type="transmembrane region" description="Helical" evidence="5">
    <location>
        <begin position="181"/>
        <end position="203"/>
    </location>
</feature>
<evidence type="ECO:0000256" key="1">
    <source>
        <dbReference type="ARBA" id="ARBA00004651"/>
    </source>
</evidence>
<comment type="subcellular location">
    <subcellularLocation>
        <location evidence="1">Cell membrane</location>
        <topology evidence="1">Multi-pass membrane protein</topology>
    </subcellularLocation>
</comment>
<dbReference type="RefSeq" id="WP_091092796.1">
    <property type="nucleotide sequence ID" value="NZ_FNRD01000014.1"/>
</dbReference>
<dbReference type="GO" id="GO:0015297">
    <property type="term" value="F:antiporter activity"/>
    <property type="evidence" value="ECO:0007669"/>
    <property type="project" value="UniProtKB-KW"/>
</dbReference>
<dbReference type="Gene3D" id="1.20.1530.20">
    <property type="match status" value="1"/>
</dbReference>
<keyword evidence="5" id="KW-0812">Transmembrane</keyword>
<feature type="transmembrane region" description="Helical" evidence="5">
    <location>
        <begin position="363"/>
        <end position="383"/>
    </location>
</feature>
<dbReference type="AlphaFoldDB" id="A0A1H4FM09"/>
<keyword evidence="3" id="KW-0050">Antiport</keyword>
<keyword evidence="5" id="KW-0472">Membrane</keyword>
<feature type="transmembrane region" description="Helical" evidence="5">
    <location>
        <begin position="120"/>
        <end position="142"/>
    </location>
</feature>
<dbReference type="EMBL" id="FNRD01000014">
    <property type="protein sequence ID" value="SEA98201.1"/>
    <property type="molecule type" value="Genomic_DNA"/>
</dbReference>
<dbReference type="STRING" id="150146.SAMN05443667_11411"/>
<accession>A0A1H4FM09</accession>
<dbReference type="Proteomes" id="UP000198951">
    <property type="component" value="Unassembled WGS sequence"/>
</dbReference>
<organism evidence="6 7">
    <name type="scientific">Flavobacterium gillisiae</name>
    <dbReference type="NCBI Taxonomy" id="150146"/>
    <lineage>
        <taxon>Bacteria</taxon>
        <taxon>Pseudomonadati</taxon>
        <taxon>Bacteroidota</taxon>
        <taxon>Flavobacteriia</taxon>
        <taxon>Flavobacteriales</taxon>
        <taxon>Flavobacteriaceae</taxon>
        <taxon>Flavobacterium</taxon>
    </lineage>
</organism>
<dbReference type="PANTHER" id="PTHR32507:SF0">
    <property type="entry name" value="NA(+)_H(+) ANTIPORTER 2-RELATED"/>
    <property type="match status" value="1"/>
</dbReference>
<feature type="transmembrane region" description="Helical" evidence="5">
    <location>
        <begin position="305"/>
        <end position="321"/>
    </location>
</feature>
<evidence type="ECO:0000313" key="7">
    <source>
        <dbReference type="Proteomes" id="UP000198951"/>
    </source>
</evidence>
<keyword evidence="4" id="KW-0406">Ion transport</keyword>
<evidence type="ECO:0000256" key="3">
    <source>
        <dbReference type="ARBA" id="ARBA00022449"/>
    </source>
</evidence>
<feature type="transmembrane region" description="Helical" evidence="5">
    <location>
        <begin position="26"/>
        <end position="46"/>
    </location>
</feature>
<feature type="transmembrane region" description="Helical" evidence="5">
    <location>
        <begin position="274"/>
        <end position="293"/>
    </location>
</feature>
<dbReference type="GO" id="GO:0006811">
    <property type="term" value="P:monoatomic ion transport"/>
    <property type="evidence" value="ECO:0007669"/>
    <property type="project" value="UniProtKB-KW"/>
</dbReference>
<evidence type="ECO:0000256" key="5">
    <source>
        <dbReference type="SAM" id="Phobius"/>
    </source>
</evidence>
<protein>
    <submittedName>
        <fullName evidence="6">Sodium/proton antiporter, CPA1 family</fullName>
    </submittedName>
</protein>
<feature type="transmembrane region" description="Helical" evidence="5">
    <location>
        <begin position="90"/>
        <end position="108"/>
    </location>
</feature>
<dbReference type="PANTHER" id="PTHR32507">
    <property type="entry name" value="NA(+)/H(+) ANTIPORTER 1"/>
    <property type="match status" value="1"/>
</dbReference>
<feature type="transmembrane region" description="Helical" evidence="5">
    <location>
        <begin position="215"/>
        <end position="244"/>
    </location>
</feature>